<evidence type="ECO:0000256" key="8">
    <source>
        <dbReference type="RuleBase" id="RU367002"/>
    </source>
</evidence>
<comment type="similarity">
    <text evidence="2 8">Belongs to the membrane magnesium transporter (TC 1.A.67) family.</text>
</comment>
<evidence type="ECO:0000256" key="5">
    <source>
        <dbReference type="ARBA" id="ARBA00022824"/>
    </source>
</evidence>
<comment type="subunit">
    <text evidence="3">Component of the ER membrane protein complex (EMC).</text>
</comment>
<feature type="chain" id="PRO_5012207998" description="Membrane magnesium transporter" evidence="9">
    <location>
        <begin position="25"/>
        <end position="120"/>
    </location>
</feature>
<keyword evidence="4 8" id="KW-0812">Transmembrane</keyword>
<keyword evidence="8" id="KW-0813">Transport</keyword>
<accession>A0A1Q3FBY9</accession>
<keyword evidence="8" id="KW-0460">Magnesium</keyword>
<dbReference type="Pfam" id="PF10270">
    <property type="entry name" value="MMgT"/>
    <property type="match status" value="1"/>
</dbReference>
<evidence type="ECO:0000256" key="9">
    <source>
        <dbReference type="SAM" id="SignalP"/>
    </source>
</evidence>
<keyword evidence="5 8" id="KW-0256">Endoplasmic reticulum</keyword>
<feature type="transmembrane region" description="Helical" evidence="8">
    <location>
        <begin position="40"/>
        <end position="60"/>
    </location>
</feature>
<keyword evidence="9" id="KW-0732">Signal</keyword>
<proteinExistence type="inferred from homology"/>
<keyword evidence="6 8" id="KW-1133">Transmembrane helix</keyword>
<keyword evidence="8" id="KW-0967">Endosome</keyword>
<dbReference type="GO" id="GO:0072546">
    <property type="term" value="C:EMC complex"/>
    <property type="evidence" value="ECO:0007669"/>
    <property type="project" value="UniProtKB-UniRule"/>
</dbReference>
<evidence type="ECO:0000256" key="3">
    <source>
        <dbReference type="ARBA" id="ARBA00011276"/>
    </source>
</evidence>
<dbReference type="GO" id="GO:0005886">
    <property type="term" value="C:plasma membrane"/>
    <property type="evidence" value="ECO:0007669"/>
    <property type="project" value="TreeGrafter"/>
</dbReference>
<dbReference type="PANTHER" id="PTHR21181:SF7">
    <property type="entry name" value="ER MEMBRANE PROTEIN COMPLEX SUBUNIT 5"/>
    <property type="match status" value="1"/>
</dbReference>
<evidence type="ECO:0000313" key="10">
    <source>
        <dbReference type="EMBL" id="JAV25008.1"/>
    </source>
</evidence>
<dbReference type="AlphaFoldDB" id="A0A1Q3FBY9"/>
<dbReference type="EMBL" id="GFDL01010037">
    <property type="protein sequence ID" value="JAV25008.1"/>
    <property type="molecule type" value="Transcribed_RNA"/>
</dbReference>
<comment type="function">
    <text evidence="8">Part of the endoplasmic reticulum membrane protein complex (EMC) that enables the energy-independent insertion into endoplasmic reticulum membranes of newly synthesized membrane proteins. May be involved in Mg(2+) transport.</text>
</comment>
<sequence>MALLNKFALFVGFVSLLHAAYSAAQHRAYLRITDQEFTNLPVDIIFQAILSLFLIIYNILQVVGDFKEIRATVDLQAKSWETLGNIPSFYTFNHRGKALSPCYEQPNSTTMDRSELSSYE</sequence>
<keyword evidence="7 8" id="KW-0472">Membrane</keyword>
<name>A0A1Q3FBY9_CULTA</name>
<organism evidence="10">
    <name type="scientific">Culex tarsalis</name>
    <name type="common">Encephalitis mosquito</name>
    <dbReference type="NCBI Taxonomy" id="7177"/>
    <lineage>
        <taxon>Eukaryota</taxon>
        <taxon>Metazoa</taxon>
        <taxon>Ecdysozoa</taxon>
        <taxon>Arthropoda</taxon>
        <taxon>Hexapoda</taxon>
        <taxon>Insecta</taxon>
        <taxon>Pterygota</taxon>
        <taxon>Neoptera</taxon>
        <taxon>Endopterygota</taxon>
        <taxon>Diptera</taxon>
        <taxon>Nematocera</taxon>
        <taxon>Culicoidea</taxon>
        <taxon>Culicidae</taxon>
        <taxon>Culicinae</taxon>
        <taxon>Culicini</taxon>
        <taxon>Culex</taxon>
        <taxon>Culex</taxon>
    </lineage>
</organism>
<evidence type="ECO:0000256" key="6">
    <source>
        <dbReference type="ARBA" id="ARBA00022989"/>
    </source>
</evidence>
<evidence type="ECO:0000256" key="4">
    <source>
        <dbReference type="ARBA" id="ARBA00022692"/>
    </source>
</evidence>
<reference evidence="10" key="1">
    <citation type="submission" date="2017-01" db="EMBL/GenBank/DDBJ databases">
        <title>A deep insight into the sialotranscriptome of adult male and female Cluex tarsalis mosquitoes.</title>
        <authorList>
            <person name="Ribeiro J.M."/>
            <person name="Moreira F."/>
            <person name="Bernard K.A."/>
            <person name="Calvo E."/>
        </authorList>
    </citation>
    <scope>NUCLEOTIDE SEQUENCE</scope>
    <source>
        <strain evidence="10">Kern County</strain>
        <tissue evidence="10">Salivary glands</tissue>
    </source>
</reference>
<dbReference type="GO" id="GO:0022890">
    <property type="term" value="F:inorganic cation transmembrane transporter activity"/>
    <property type="evidence" value="ECO:0007669"/>
    <property type="project" value="TreeGrafter"/>
</dbReference>
<evidence type="ECO:0000256" key="7">
    <source>
        <dbReference type="ARBA" id="ARBA00023136"/>
    </source>
</evidence>
<evidence type="ECO:0000256" key="1">
    <source>
        <dbReference type="ARBA" id="ARBA00004477"/>
    </source>
</evidence>
<evidence type="ECO:0000256" key="2">
    <source>
        <dbReference type="ARBA" id="ARBA00006109"/>
    </source>
</evidence>
<comment type="caution">
    <text evidence="8">Lacks conserved residue(s) required for the propagation of feature annotation.</text>
</comment>
<feature type="signal peptide" evidence="9">
    <location>
        <begin position="1"/>
        <end position="24"/>
    </location>
</feature>
<dbReference type="GO" id="GO:0000139">
    <property type="term" value="C:Golgi membrane"/>
    <property type="evidence" value="ECO:0007669"/>
    <property type="project" value="UniProtKB-SubCell"/>
</dbReference>
<dbReference type="GO" id="GO:0031901">
    <property type="term" value="C:early endosome membrane"/>
    <property type="evidence" value="ECO:0007669"/>
    <property type="project" value="UniProtKB-SubCell"/>
</dbReference>
<comment type="subcellular location">
    <subcellularLocation>
        <location evidence="1">Endoplasmic reticulum membrane</location>
        <topology evidence="1">Multi-pass membrane protein</topology>
    </subcellularLocation>
    <subcellularLocation>
        <location evidence="8">Golgi apparatus membrane</location>
        <topology evidence="8">Multi-pass membrane protein</topology>
    </subcellularLocation>
    <subcellularLocation>
        <location evidence="8">Early endosome membrane</location>
        <topology evidence="8">Multi-pass membrane protein</topology>
    </subcellularLocation>
</comment>
<protein>
    <recommendedName>
        <fullName evidence="8">Membrane magnesium transporter</fullName>
    </recommendedName>
</protein>
<keyword evidence="8" id="KW-0333">Golgi apparatus</keyword>
<dbReference type="InterPro" id="IPR018937">
    <property type="entry name" value="MMgT"/>
</dbReference>
<dbReference type="PANTHER" id="PTHR21181">
    <property type="match status" value="1"/>
</dbReference>